<dbReference type="GO" id="GO:0046872">
    <property type="term" value="F:metal ion binding"/>
    <property type="evidence" value="ECO:0007669"/>
    <property type="project" value="UniProtKB-KW"/>
</dbReference>
<evidence type="ECO:0000256" key="6">
    <source>
        <dbReference type="ARBA" id="ARBA00023242"/>
    </source>
</evidence>
<dbReference type="Proteomes" id="UP000016935">
    <property type="component" value="Unassembled WGS sequence"/>
</dbReference>
<evidence type="ECO:0000256" key="3">
    <source>
        <dbReference type="ARBA" id="ARBA00023015"/>
    </source>
</evidence>
<evidence type="ECO:0000256" key="2">
    <source>
        <dbReference type="ARBA" id="ARBA00022833"/>
    </source>
</evidence>
<evidence type="ECO:0000256" key="1">
    <source>
        <dbReference type="ARBA" id="ARBA00022723"/>
    </source>
</evidence>
<dbReference type="GO" id="GO:0003677">
    <property type="term" value="F:DNA binding"/>
    <property type="evidence" value="ECO:0007669"/>
    <property type="project" value="UniProtKB-KW"/>
</dbReference>
<evidence type="ECO:0000313" key="8">
    <source>
        <dbReference type="Proteomes" id="UP000016935"/>
    </source>
</evidence>
<evidence type="ECO:0000256" key="4">
    <source>
        <dbReference type="ARBA" id="ARBA00023125"/>
    </source>
</evidence>
<accession>R0ISU8</accession>
<gene>
    <name evidence="7" type="ORF">SETTUDRAFT_28003</name>
</gene>
<dbReference type="eggNOG" id="ENOG502S0GT">
    <property type="taxonomic scope" value="Eukaryota"/>
</dbReference>
<dbReference type="OrthoDB" id="3172332at2759"/>
<keyword evidence="1" id="KW-0479">Metal-binding</keyword>
<dbReference type="HOGENOM" id="CLU_011409_13_3_1"/>
<reference evidence="7 8" key="1">
    <citation type="journal article" date="2012" name="PLoS Pathog.">
        <title>Diverse lifestyles and strategies of plant pathogenesis encoded in the genomes of eighteen Dothideomycetes fungi.</title>
        <authorList>
            <person name="Ohm R.A."/>
            <person name="Feau N."/>
            <person name="Henrissat B."/>
            <person name="Schoch C.L."/>
            <person name="Horwitz B.A."/>
            <person name="Barry K.W."/>
            <person name="Condon B.J."/>
            <person name="Copeland A.C."/>
            <person name="Dhillon B."/>
            <person name="Glaser F."/>
            <person name="Hesse C.N."/>
            <person name="Kosti I."/>
            <person name="LaButti K."/>
            <person name="Lindquist E.A."/>
            <person name="Lucas S."/>
            <person name="Salamov A.A."/>
            <person name="Bradshaw R.E."/>
            <person name="Ciuffetti L."/>
            <person name="Hamelin R.C."/>
            <person name="Kema G.H.J."/>
            <person name="Lawrence C."/>
            <person name="Scott J.A."/>
            <person name="Spatafora J.W."/>
            <person name="Turgeon B.G."/>
            <person name="de Wit P.J.G.M."/>
            <person name="Zhong S."/>
            <person name="Goodwin S.B."/>
            <person name="Grigoriev I.V."/>
        </authorList>
    </citation>
    <scope>NUCLEOTIDE SEQUENCE [LARGE SCALE GENOMIC DNA]</scope>
    <source>
        <strain evidence="8">28A</strain>
    </source>
</reference>
<keyword evidence="2" id="KW-0862">Zinc</keyword>
<organism evidence="7 8">
    <name type="scientific">Exserohilum turcicum (strain 28A)</name>
    <name type="common">Northern leaf blight fungus</name>
    <name type="synonym">Setosphaeria turcica</name>
    <dbReference type="NCBI Taxonomy" id="671987"/>
    <lineage>
        <taxon>Eukaryota</taxon>
        <taxon>Fungi</taxon>
        <taxon>Dikarya</taxon>
        <taxon>Ascomycota</taxon>
        <taxon>Pezizomycotina</taxon>
        <taxon>Dothideomycetes</taxon>
        <taxon>Pleosporomycetidae</taxon>
        <taxon>Pleosporales</taxon>
        <taxon>Pleosporineae</taxon>
        <taxon>Pleosporaceae</taxon>
        <taxon>Exserohilum</taxon>
    </lineage>
</organism>
<dbReference type="Pfam" id="PF11951">
    <property type="entry name" value="Fungal_trans_2"/>
    <property type="match status" value="1"/>
</dbReference>
<dbReference type="EMBL" id="KB908570">
    <property type="protein sequence ID" value="EOA87701.1"/>
    <property type="molecule type" value="Genomic_DNA"/>
</dbReference>
<keyword evidence="5" id="KW-0804">Transcription</keyword>
<proteinExistence type="predicted"/>
<keyword evidence="8" id="KW-1185">Reference proteome</keyword>
<sequence>MSEPAVLHAVIALSAAHPCNFDPDQTSDARDRFTVKQYSKAICALQPLLRYGDRASVMVVLVTCQVFTFLEFIRGRYRSAETHLRNGVRLLRDMSCNDGGKVTSALDKGIVKSFKALITQTSLFGIAFDDTELFLYPLQASGVSSGEAFSSSEEAKDALDAILRHIMLLSQRAEKDNATSSKQQYDERCSAQKHISAVLESWHNNYLRIMTPKFNKDAPTCPESALASSLPFGTHIPQSASPTYTRTHLSYHLLLMYHTMARLLNLSLSPDFCQTRYKAYTGLFLAILTHAHTIFTAYRLAQSIPGNVNLDDSVSESGFIAPLYYTGIKCRVGRVRRFAQRLLRVVPHKEGMWDAFVAANVVGRVMQLEEPSVCSKGEDEQHVSLLEVPVLSVQDEEGVIVEALFRSVSVQMCGDGGIAAHVTCVRERSGEVAVFMVDNT</sequence>
<keyword evidence="3" id="KW-0805">Transcription regulation</keyword>
<dbReference type="PANTHER" id="PTHR36206:SF16">
    <property type="entry name" value="TRANSCRIPTION FACTOR DOMAIN-CONTAINING PROTEIN-RELATED"/>
    <property type="match status" value="1"/>
</dbReference>
<dbReference type="InterPro" id="IPR052360">
    <property type="entry name" value="Transcr_Regulatory_Proteins"/>
</dbReference>
<dbReference type="PANTHER" id="PTHR36206">
    <property type="entry name" value="ASPERCRYPTIN BIOSYNTHESIS CLUSTER-SPECIFIC TRANSCRIPTION REGULATOR ATNN-RELATED"/>
    <property type="match status" value="1"/>
</dbReference>
<evidence type="ECO:0000256" key="5">
    <source>
        <dbReference type="ARBA" id="ARBA00023163"/>
    </source>
</evidence>
<reference evidence="7 8" key="2">
    <citation type="journal article" date="2013" name="PLoS Genet.">
        <title>Comparative genome structure, secondary metabolite, and effector coding capacity across Cochliobolus pathogens.</title>
        <authorList>
            <person name="Condon B.J."/>
            <person name="Leng Y."/>
            <person name="Wu D."/>
            <person name="Bushley K.E."/>
            <person name="Ohm R.A."/>
            <person name="Otillar R."/>
            <person name="Martin J."/>
            <person name="Schackwitz W."/>
            <person name="Grimwood J."/>
            <person name="MohdZainudin N."/>
            <person name="Xue C."/>
            <person name="Wang R."/>
            <person name="Manning V.A."/>
            <person name="Dhillon B."/>
            <person name="Tu Z.J."/>
            <person name="Steffenson B.J."/>
            <person name="Salamov A."/>
            <person name="Sun H."/>
            <person name="Lowry S."/>
            <person name="LaButti K."/>
            <person name="Han J."/>
            <person name="Copeland A."/>
            <person name="Lindquist E."/>
            <person name="Barry K."/>
            <person name="Schmutz J."/>
            <person name="Baker S.E."/>
            <person name="Ciuffetti L.M."/>
            <person name="Grigoriev I.V."/>
            <person name="Zhong S."/>
            <person name="Turgeon B.G."/>
        </authorList>
    </citation>
    <scope>NUCLEOTIDE SEQUENCE [LARGE SCALE GENOMIC DNA]</scope>
    <source>
        <strain evidence="8">28A</strain>
    </source>
</reference>
<dbReference type="AlphaFoldDB" id="R0ISU8"/>
<dbReference type="InterPro" id="IPR021858">
    <property type="entry name" value="Fun_TF"/>
</dbReference>
<keyword evidence="4" id="KW-0238">DNA-binding</keyword>
<evidence type="ECO:0000313" key="7">
    <source>
        <dbReference type="EMBL" id="EOA87701.1"/>
    </source>
</evidence>
<keyword evidence="6" id="KW-0539">Nucleus</keyword>
<protein>
    <submittedName>
        <fullName evidence="7">Uncharacterized protein</fullName>
    </submittedName>
</protein>
<dbReference type="GeneID" id="19403197"/>
<name>R0ISU8_EXST2</name>
<dbReference type="RefSeq" id="XP_008024523.1">
    <property type="nucleotide sequence ID" value="XM_008026332.1"/>
</dbReference>
<dbReference type="STRING" id="671987.R0ISU8"/>